<dbReference type="Proteomes" id="UP001301797">
    <property type="component" value="Chromosome"/>
</dbReference>
<evidence type="ECO:0000313" key="1">
    <source>
        <dbReference type="EMBL" id="WOF16178.1"/>
    </source>
</evidence>
<dbReference type="AlphaFoldDB" id="A0AA97FDR6"/>
<dbReference type="GeneID" id="85229590"/>
<proteinExistence type="predicted"/>
<reference evidence="1 2" key="1">
    <citation type="submission" date="2019-09" db="EMBL/GenBank/DDBJ databases">
        <title>The complete genome of Methanoplanus sp. FWC-SCC4.</title>
        <authorList>
            <person name="Chen S.-C."/>
            <person name="Zhou Y.-Z."/>
            <person name="Lai M.-C."/>
        </authorList>
    </citation>
    <scope>NUCLEOTIDE SEQUENCE [LARGE SCALE GENOMIC DNA]</scope>
    <source>
        <strain evidence="1 2">FWC-SCC4</strain>
    </source>
</reference>
<protein>
    <submittedName>
        <fullName evidence="1">Uncharacterized protein</fullName>
    </submittedName>
</protein>
<gene>
    <name evidence="1" type="ORF">F1737_05385</name>
</gene>
<accession>A0AA97FDR6</accession>
<sequence length="88" mass="9807">MTADDIVEISYSNPDGSVLTNTYKGSYAFLKLYRSLDLSLRQKLSSGKINVLLNGKPVNYSNIKTRAAAEYKLCRQTSWVKSRGIITA</sequence>
<dbReference type="EMBL" id="CP043875">
    <property type="protein sequence ID" value="WOF16178.1"/>
    <property type="molecule type" value="Genomic_DNA"/>
</dbReference>
<dbReference type="KEGG" id="mefw:F1737_05385"/>
<dbReference type="RefSeq" id="WP_317137761.1">
    <property type="nucleotide sequence ID" value="NZ_CP043875.1"/>
</dbReference>
<keyword evidence="2" id="KW-1185">Reference proteome</keyword>
<name>A0AA97FDR6_9EURY</name>
<organism evidence="1 2">
    <name type="scientific">Methanochimaera problematica</name>
    <dbReference type="NCBI Taxonomy" id="2609417"/>
    <lineage>
        <taxon>Archaea</taxon>
        <taxon>Methanobacteriati</taxon>
        <taxon>Methanobacteriota</taxon>
        <taxon>Stenosarchaea group</taxon>
        <taxon>Methanomicrobia</taxon>
        <taxon>Methanomicrobiales</taxon>
        <taxon>Methanomicrobiaceae</taxon>
        <taxon>Methanochimaera</taxon>
    </lineage>
</organism>
<evidence type="ECO:0000313" key="2">
    <source>
        <dbReference type="Proteomes" id="UP001301797"/>
    </source>
</evidence>